<evidence type="ECO:0000313" key="1">
    <source>
        <dbReference type="EMBL" id="KAJ5264507.1"/>
    </source>
</evidence>
<dbReference type="Proteomes" id="UP001220256">
    <property type="component" value="Unassembled WGS sequence"/>
</dbReference>
<protein>
    <submittedName>
        <fullName evidence="1">Uncharacterized protein</fullName>
    </submittedName>
</protein>
<keyword evidence="2" id="KW-1185">Reference proteome</keyword>
<comment type="caution">
    <text evidence="1">The sequence shown here is derived from an EMBL/GenBank/DDBJ whole genome shotgun (WGS) entry which is preliminary data.</text>
</comment>
<evidence type="ECO:0000313" key="2">
    <source>
        <dbReference type="Proteomes" id="UP001220256"/>
    </source>
</evidence>
<dbReference type="EMBL" id="JAPVEB010000004">
    <property type="protein sequence ID" value="KAJ5264507.1"/>
    <property type="molecule type" value="Genomic_DNA"/>
</dbReference>
<sequence>MVDLTTVCLNYLWIRNVKPTIDSTERYARQEDPEMSSALRAAPMSLLLLFFWRAFAQGKDRSEFEFTYSNR</sequence>
<organism evidence="1 2">
    <name type="scientific">Penicillium chrysogenum</name>
    <name type="common">Penicillium notatum</name>
    <dbReference type="NCBI Taxonomy" id="5076"/>
    <lineage>
        <taxon>Eukaryota</taxon>
        <taxon>Fungi</taxon>
        <taxon>Dikarya</taxon>
        <taxon>Ascomycota</taxon>
        <taxon>Pezizomycotina</taxon>
        <taxon>Eurotiomycetes</taxon>
        <taxon>Eurotiomycetidae</taxon>
        <taxon>Eurotiales</taxon>
        <taxon>Aspergillaceae</taxon>
        <taxon>Penicillium</taxon>
        <taxon>Penicillium chrysogenum species complex</taxon>
    </lineage>
</organism>
<gene>
    <name evidence="1" type="ORF">N7505_007300</name>
</gene>
<name>A0ABQ8WCY0_PENCH</name>
<reference evidence="1 2" key="1">
    <citation type="journal article" date="2023" name="IMA Fungus">
        <title>Comparative genomic study of the Penicillium genus elucidates a diverse pangenome and 15 lateral gene transfer events.</title>
        <authorList>
            <person name="Petersen C."/>
            <person name="Sorensen T."/>
            <person name="Nielsen M.R."/>
            <person name="Sondergaard T.E."/>
            <person name="Sorensen J.L."/>
            <person name="Fitzpatrick D.A."/>
            <person name="Frisvad J.C."/>
            <person name="Nielsen K.L."/>
        </authorList>
    </citation>
    <scope>NUCLEOTIDE SEQUENCE [LARGE SCALE GENOMIC DNA]</scope>
    <source>
        <strain evidence="1 2">IBT 3361</strain>
    </source>
</reference>
<accession>A0ABQ8WCY0</accession>
<proteinExistence type="predicted"/>